<protein>
    <submittedName>
        <fullName evidence="2">Uncharacterized protein</fullName>
    </submittedName>
</protein>
<reference evidence="2 3" key="1">
    <citation type="journal article" date="2016" name="Int. J. Syst. Evol. Microbiol.">
        <title>Desulfotomaculum ferrireducens sp. nov., a moderately thermophilic sulfate-reducing and dissimilatory Fe(III)-reducing bacterium isolated from compost.</title>
        <authorList>
            <person name="Yang G."/>
            <person name="Guo J."/>
            <person name="Zhuang L."/>
            <person name="Yuan Y."/>
            <person name="Zhou S."/>
        </authorList>
    </citation>
    <scope>NUCLEOTIDE SEQUENCE [LARGE SCALE GENOMIC DNA]</scope>
    <source>
        <strain evidence="2 3">GSS09</strain>
    </source>
</reference>
<organism evidence="2 3">
    <name type="scientific">Desulforamulus ferrireducens</name>
    <dbReference type="NCBI Taxonomy" id="1833852"/>
    <lineage>
        <taxon>Bacteria</taxon>
        <taxon>Bacillati</taxon>
        <taxon>Bacillota</taxon>
        <taxon>Clostridia</taxon>
        <taxon>Eubacteriales</taxon>
        <taxon>Peptococcaceae</taxon>
        <taxon>Desulforamulus</taxon>
    </lineage>
</organism>
<dbReference type="KEGG" id="dfg:B0537_03915"/>
<dbReference type="STRING" id="1833852.B0537_03915"/>
<sequence>MSPLAEGAGLGDACREATGGVLQGFMPNTLWWLCSYLPLREVLKKANGQRLKAKNRRLMADGQYASSLTAQHPLFTPDPSRPRQDHQVRAKFCD</sequence>
<gene>
    <name evidence="2" type="ORF">B0537_03915</name>
</gene>
<dbReference type="Proteomes" id="UP000189464">
    <property type="component" value="Chromosome"/>
</dbReference>
<proteinExistence type="predicted"/>
<evidence type="ECO:0000313" key="2">
    <source>
        <dbReference type="EMBL" id="AQS58310.1"/>
    </source>
</evidence>
<feature type="compositionally biased region" description="Basic and acidic residues" evidence="1">
    <location>
        <begin position="80"/>
        <end position="94"/>
    </location>
</feature>
<feature type="region of interest" description="Disordered" evidence="1">
    <location>
        <begin position="69"/>
        <end position="94"/>
    </location>
</feature>
<evidence type="ECO:0000256" key="1">
    <source>
        <dbReference type="SAM" id="MobiDB-lite"/>
    </source>
</evidence>
<dbReference type="AlphaFoldDB" id="A0A1S6IU51"/>
<dbReference type="EMBL" id="CP019698">
    <property type="protein sequence ID" value="AQS58310.1"/>
    <property type="molecule type" value="Genomic_DNA"/>
</dbReference>
<name>A0A1S6IU51_9FIRM</name>
<evidence type="ECO:0000313" key="3">
    <source>
        <dbReference type="Proteomes" id="UP000189464"/>
    </source>
</evidence>
<accession>A0A1S6IU51</accession>
<keyword evidence="3" id="KW-1185">Reference proteome</keyword>